<feature type="non-terminal residue" evidence="3">
    <location>
        <position position="92"/>
    </location>
</feature>
<proteinExistence type="predicted"/>
<name>A0A9N9C4B0_9GLOM</name>
<dbReference type="AlphaFoldDB" id="A0A9N9C4B0"/>
<sequence>MTRALQSLFLHLAELRLSEAYTPNKKTDSFTSLSSTIASKSESSSSVQIEDDTNSNEDVSNDVQREAINPNKKTLSNTSKSRRATHEIYPPG</sequence>
<feature type="signal peptide" evidence="2">
    <location>
        <begin position="1"/>
        <end position="20"/>
    </location>
</feature>
<reference evidence="3" key="1">
    <citation type="submission" date="2021-06" db="EMBL/GenBank/DDBJ databases">
        <authorList>
            <person name="Kallberg Y."/>
            <person name="Tangrot J."/>
            <person name="Rosling A."/>
        </authorList>
    </citation>
    <scope>NUCLEOTIDE SEQUENCE</scope>
    <source>
        <strain evidence="3">BR232B</strain>
    </source>
</reference>
<dbReference type="EMBL" id="CAJVPI010000973">
    <property type="protein sequence ID" value="CAG8586021.1"/>
    <property type="molecule type" value="Genomic_DNA"/>
</dbReference>
<feature type="region of interest" description="Disordered" evidence="1">
    <location>
        <begin position="21"/>
        <end position="92"/>
    </location>
</feature>
<keyword evidence="4" id="KW-1185">Reference proteome</keyword>
<gene>
    <name evidence="3" type="ORF">PBRASI_LOCUS6873</name>
</gene>
<accession>A0A9N9C4B0</accession>
<evidence type="ECO:0000256" key="1">
    <source>
        <dbReference type="SAM" id="MobiDB-lite"/>
    </source>
</evidence>
<evidence type="ECO:0000256" key="2">
    <source>
        <dbReference type="SAM" id="SignalP"/>
    </source>
</evidence>
<protein>
    <submittedName>
        <fullName evidence="3">6963_t:CDS:1</fullName>
    </submittedName>
</protein>
<evidence type="ECO:0000313" key="4">
    <source>
        <dbReference type="Proteomes" id="UP000789739"/>
    </source>
</evidence>
<dbReference type="Proteomes" id="UP000789739">
    <property type="component" value="Unassembled WGS sequence"/>
</dbReference>
<comment type="caution">
    <text evidence="3">The sequence shown here is derived from an EMBL/GenBank/DDBJ whole genome shotgun (WGS) entry which is preliminary data.</text>
</comment>
<evidence type="ECO:0000313" key="3">
    <source>
        <dbReference type="EMBL" id="CAG8586021.1"/>
    </source>
</evidence>
<keyword evidence="2" id="KW-0732">Signal</keyword>
<organism evidence="3 4">
    <name type="scientific">Paraglomus brasilianum</name>
    <dbReference type="NCBI Taxonomy" id="144538"/>
    <lineage>
        <taxon>Eukaryota</taxon>
        <taxon>Fungi</taxon>
        <taxon>Fungi incertae sedis</taxon>
        <taxon>Mucoromycota</taxon>
        <taxon>Glomeromycotina</taxon>
        <taxon>Glomeromycetes</taxon>
        <taxon>Paraglomerales</taxon>
        <taxon>Paraglomeraceae</taxon>
        <taxon>Paraglomus</taxon>
    </lineage>
</organism>
<feature type="chain" id="PRO_5040354291" evidence="2">
    <location>
        <begin position="21"/>
        <end position="92"/>
    </location>
</feature>
<feature type="compositionally biased region" description="Low complexity" evidence="1">
    <location>
        <begin position="29"/>
        <end position="46"/>
    </location>
</feature>